<reference evidence="2 3" key="1">
    <citation type="journal article" date="2019" name="Nat. Plants">
        <title>Genome sequencing of Musa balbisiana reveals subgenome evolution and function divergence in polyploid bananas.</title>
        <authorList>
            <person name="Yao X."/>
        </authorList>
    </citation>
    <scope>NUCLEOTIDE SEQUENCE [LARGE SCALE GENOMIC DNA]</scope>
    <source>
        <strain evidence="3">cv. DH-PKW</strain>
        <tissue evidence="2">Leaves</tissue>
    </source>
</reference>
<feature type="region of interest" description="Disordered" evidence="1">
    <location>
        <begin position="331"/>
        <end position="362"/>
    </location>
</feature>
<feature type="compositionally biased region" description="Pro residues" evidence="1">
    <location>
        <begin position="84"/>
        <end position="108"/>
    </location>
</feature>
<organism evidence="2 3">
    <name type="scientific">Musa balbisiana</name>
    <name type="common">Banana</name>
    <dbReference type="NCBI Taxonomy" id="52838"/>
    <lineage>
        <taxon>Eukaryota</taxon>
        <taxon>Viridiplantae</taxon>
        <taxon>Streptophyta</taxon>
        <taxon>Embryophyta</taxon>
        <taxon>Tracheophyta</taxon>
        <taxon>Spermatophyta</taxon>
        <taxon>Magnoliopsida</taxon>
        <taxon>Liliopsida</taxon>
        <taxon>Zingiberales</taxon>
        <taxon>Musaceae</taxon>
        <taxon>Musa</taxon>
    </lineage>
</organism>
<dbReference type="PANTHER" id="PTHR37614:SF2">
    <property type="entry name" value="OS02G0121400 PROTEIN"/>
    <property type="match status" value="1"/>
</dbReference>
<feature type="compositionally biased region" description="Basic residues" evidence="1">
    <location>
        <begin position="353"/>
        <end position="362"/>
    </location>
</feature>
<accession>A0A4S8JQ71</accession>
<sequence>MHSRSRVRRCPLDPPLLISAREREREMWPLGEPPTDNELEVARILCDLEELILEDEFRRSNLSLVDGMSSWGTNKPRTLRRKPPGPLPLLPPTLPSLPYNVPHPPPPTADEGAGDGCGGPRSASPVTPLSFPGSGGDNDDAGPSAVATTGQSRHIVEDDAESSAALPSLPGSRPEHNDGVATSGQGRHTVVDDVGPSVAPPSVLGNRSEHDDALATSRQETHTVDGDAGSNAPPPSVPRNRSENNDAGPRGAAPLPRGKQFKNPKRWCKELEKAAAAPAPAHHINLDLELRLCQPSPQALVRHPKLASVRPPGETSEALRWGWELQLQLQSEDRKEASRLARKRRMEMQREKKMQKKARRSD</sequence>
<gene>
    <name evidence="2" type="ORF">C4D60_Mb01t19270</name>
</gene>
<evidence type="ECO:0000256" key="1">
    <source>
        <dbReference type="SAM" id="MobiDB-lite"/>
    </source>
</evidence>
<comment type="caution">
    <text evidence="2">The sequence shown here is derived from an EMBL/GenBank/DDBJ whole genome shotgun (WGS) entry which is preliminary data.</text>
</comment>
<dbReference type="PANTHER" id="PTHR37614">
    <property type="entry name" value="OS02G0121400 PROTEIN"/>
    <property type="match status" value="1"/>
</dbReference>
<dbReference type="Proteomes" id="UP000317650">
    <property type="component" value="Chromosome 1"/>
</dbReference>
<keyword evidence="3" id="KW-1185">Reference proteome</keyword>
<protein>
    <submittedName>
        <fullName evidence="2">Uncharacterized protein</fullName>
    </submittedName>
</protein>
<feature type="region of interest" description="Disordered" evidence="1">
    <location>
        <begin position="66"/>
        <end position="266"/>
    </location>
</feature>
<evidence type="ECO:0000313" key="3">
    <source>
        <dbReference type="Proteomes" id="UP000317650"/>
    </source>
</evidence>
<evidence type="ECO:0000313" key="2">
    <source>
        <dbReference type="EMBL" id="THU63764.1"/>
    </source>
</evidence>
<proteinExistence type="predicted"/>
<feature type="compositionally biased region" description="Basic and acidic residues" evidence="1">
    <location>
        <begin position="207"/>
        <end position="225"/>
    </location>
</feature>
<dbReference type="AlphaFoldDB" id="A0A4S8JQ71"/>
<name>A0A4S8JQ71_MUSBA</name>
<dbReference type="EMBL" id="PYDT01000004">
    <property type="protein sequence ID" value="THU63764.1"/>
    <property type="molecule type" value="Genomic_DNA"/>
</dbReference>